<feature type="region of interest" description="Disordered" evidence="4">
    <location>
        <begin position="500"/>
        <end position="540"/>
    </location>
</feature>
<evidence type="ECO:0000256" key="4">
    <source>
        <dbReference type="SAM" id="MobiDB-lite"/>
    </source>
</evidence>
<reference evidence="8 9" key="1">
    <citation type="submission" date="2016-10" db="EMBL/GenBank/DDBJ databases">
        <authorList>
            <person name="de Groot N.N."/>
        </authorList>
    </citation>
    <scope>NUCLEOTIDE SEQUENCE [LARGE SCALE GENOMIC DNA]</scope>
    <source>
        <strain evidence="8 9">JCM 10630</strain>
    </source>
</reference>
<keyword evidence="2" id="KW-1188">Viral release from host cell</keyword>
<sequence length="540" mass="59822">MSNAIADKIIKRLGVLKALRQPHEPVWRDCFDHSYPIRGDGLQGLNLNNAHDVQSRIARLVDSTLTDAARLQASSIMSGITPANSRWFSLDVGNESDDERRWLDDSAQVLWENIHGANFDSAAYEGMIDEVCAGWFVMYIDQDRERGGFQFQLWPISACFLAASKEGQPVDIVYRCYKLTAEQALKEFGEENLSADLAKAAREKPDDQFEFVHAIEPRPTYVVDAKLAKNLPVASYHIEVQGRKLVRESGYHEMPCVVPRWMMIPNSVYAIGPVSDALPDARTLNQVVRMELAAADLAIAGMWIAEDDGVLNPRTVKIGPRKVIVANSVDSMKPLQSGSDFNVSFTKADQLRSQIRKIMMADQLQPQDGPAMTATEVHVRVGLIRQLLGPVYGRLQAEYLQPLISRCFGIAYRAGVFAPAPESLVDRDFTVRYISPLARAQKLEEVTAIDQYVAGCAAAAQMQAGAGMQPDALDNVDLDEAARYRGEALGVPSQIIRSEADVEARREQRAQEQQAAQQQQAEMQMQQMAAQGAMRQAGGQ</sequence>
<organism evidence="8 9">
    <name type="scientific">Ectopseudomonas alcaliphila</name>
    <dbReference type="NCBI Taxonomy" id="101564"/>
    <lineage>
        <taxon>Bacteria</taxon>
        <taxon>Pseudomonadati</taxon>
        <taxon>Pseudomonadota</taxon>
        <taxon>Gammaproteobacteria</taxon>
        <taxon>Pseudomonadales</taxon>
        <taxon>Pseudomonadaceae</taxon>
        <taxon>Ectopseudomonas</taxon>
    </lineage>
</organism>
<dbReference type="InterPro" id="IPR020991">
    <property type="entry name" value="Connector_podovirus"/>
</dbReference>
<dbReference type="AlphaFoldDB" id="A0A1G7JF07"/>
<name>A0A1G7JF07_9GAMM</name>
<keyword evidence="10" id="KW-1185">Reference proteome</keyword>
<dbReference type="Proteomes" id="UP001278050">
    <property type="component" value="Unassembled WGS sequence"/>
</dbReference>
<gene>
    <name evidence="8" type="ORF">SAMN05216575_106212</name>
    <name evidence="5" type="ORF">SIM71_00100</name>
    <name evidence="6" type="ORF">SIM71_25505</name>
    <name evidence="7" type="ORF">SIM71_25735</name>
</gene>
<protein>
    <submittedName>
        <fullName evidence="8">Bacteriophage head to tail connecting protein</fullName>
    </submittedName>
    <submittedName>
        <fullName evidence="5">Portal protein</fullName>
    </submittedName>
</protein>
<comment type="subcellular location">
    <subcellularLocation>
        <location evidence="1">Virion</location>
    </subcellularLocation>
</comment>
<evidence type="ECO:0000313" key="8">
    <source>
        <dbReference type="EMBL" id="SDF23522.1"/>
    </source>
</evidence>
<dbReference type="RefSeq" id="WP_074680650.1">
    <property type="nucleotide sequence ID" value="NZ_CBCSET010000010.1"/>
</dbReference>
<evidence type="ECO:0000313" key="9">
    <source>
        <dbReference type="Proteomes" id="UP000182413"/>
    </source>
</evidence>
<evidence type="ECO:0000313" key="7">
    <source>
        <dbReference type="EMBL" id="MDX5995477.1"/>
    </source>
</evidence>
<evidence type="ECO:0000313" key="6">
    <source>
        <dbReference type="EMBL" id="MDX5995432.1"/>
    </source>
</evidence>
<dbReference type="Pfam" id="PF12236">
    <property type="entry name" value="Head-tail_con"/>
    <property type="match status" value="1"/>
</dbReference>
<dbReference type="OrthoDB" id="1666403at2"/>
<feature type="compositionally biased region" description="Basic and acidic residues" evidence="4">
    <location>
        <begin position="500"/>
        <end position="510"/>
    </location>
</feature>
<evidence type="ECO:0000256" key="1">
    <source>
        <dbReference type="ARBA" id="ARBA00004328"/>
    </source>
</evidence>
<proteinExistence type="predicted"/>
<dbReference type="EMBL" id="JAWXXP010000001">
    <property type="protein sequence ID" value="MDX5995432.1"/>
    <property type="molecule type" value="Genomic_DNA"/>
</dbReference>
<keyword evidence="3" id="KW-0231">Viral genome packaging</keyword>
<dbReference type="Proteomes" id="UP000182413">
    <property type="component" value="Unassembled WGS sequence"/>
</dbReference>
<dbReference type="EMBL" id="JAWXXP010000002">
    <property type="protein sequence ID" value="MDX5995477.1"/>
    <property type="molecule type" value="Genomic_DNA"/>
</dbReference>
<dbReference type="EMBL" id="JAWXXP010000001">
    <property type="protein sequence ID" value="MDX5990462.1"/>
    <property type="molecule type" value="Genomic_DNA"/>
</dbReference>
<evidence type="ECO:0000256" key="3">
    <source>
        <dbReference type="ARBA" id="ARBA00023219"/>
    </source>
</evidence>
<reference evidence="5 10" key="2">
    <citation type="submission" date="2023-11" db="EMBL/GenBank/DDBJ databases">
        <title>MicrobeMod: A computational toolkit for identifying prokaryotic methylation and restriction-modification with nanopore sequencing.</title>
        <authorList>
            <person name="Crits-Christoph A."/>
            <person name="Kang S.C."/>
            <person name="Lee H."/>
            <person name="Ostrov N."/>
        </authorList>
    </citation>
    <scope>NUCLEOTIDE SEQUENCE [LARGE SCALE GENOMIC DNA]</scope>
    <source>
        <strain evidence="5 10">ATCC BAA-571</strain>
    </source>
</reference>
<dbReference type="EMBL" id="FNAE01000006">
    <property type="protein sequence ID" value="SDF23522.1"/>
    <property type="molecule type" value="Genomic_DNA"/>
</dbReference>
<evidence type="ECO:0000313" key="10">
    <source>
        <dbReference type="Proteomes" id="UP001278050"/>
    </source>
</evidence>
<feature type="compositionally biased region" description="Low complexity" evidence="4">
    <location>
        <begin position="511"/>
        <end position="540"/>
    </location>
</feature>
<evidence type="ECO:0000313" key="5">
    <source>
        <dbReference type="EMBL" id="MDX5990462.1"/>
    </source>
</evidence>
<evidence type="ECO:0000256" key="2">
    <source>
        <dbReference type="ARBA" id="ARBA00022612"/>
    </source>
</evidence>
<accession>A0A1G7JF07</accession>